<dbReference type="Gene3D" id="3.20.20.30">
    <property type="entry name" value="Luciferase-like domain"/>
    <property type="match status" value="1"/>
</dbReference>
<evidence type="ECO:0000256" key="1">
    <source>
        <dbReference type="ARBA" id="ARBA00023002"/>
    </source>
</evidence>
<evidence type="ECO:0000259" key="3">
    <source>
        <dbReference type="Pfam" id="PF00296"/>
    </source>
</evidence>
<keyword evidence="1" id="KW-0560">Oxidoreductase</keyword>
<dbReference type="CDD" id="cd01097">
    <property type="entry name" value="Tetrahydromethanopterin_reductase"/>
    <property type="match status" value="1"/>
</dbReference>
<dbReference type="SUPFAM" id="SSF51679">
    <property type="entry name" value="Bacterial luciferase-like"/>
    <property type="match status" value="1"/>
</dbReference>
<dbReference type="InterPro" id="IPR012312">
    <property type="entry name" value="Hemerythrin-like"/>
</dbReference>
<name>A0ABP7DCB2_9ACTN</name>
<evidence type="ECO:0000259" key="4">
    <source>
        <dbReference type="Pfam" id="PF01814"/>
    </source>
</evidence>
<dbReference type="CDD" id="cd12108">
    <property type="entry name" value="Hr-like"/>
    <property type="match status" value="1"/>
</dbReference>
<feature type="region of interest" description="Disordered" evidence="2">
    <location>
        <begin position="287"/>
        <end position="377"/>
    </location>
</feature>
<dbReference type="Pfam" id="PF01814">
    <property type="entry name" value="Hemerythrin"/>
    <property type="match status" value="1"/>
</dbReference>
<dbReference type="Proteomes" id="UP001500051">
    <property type="component" value="Unassembled WGS sequence"/>
</dbReference>
<dbReference type="PANTHER" id="PTHR43244">
    <property type="match status" value="1"/>
</dbReference>
<gene>
    <name evidence="5" type="ORF">GCM10022204_19780</name>
</gene>
<feature type="compositionally biased region" description="Basic and acidic residues" evidence="2">
    <location>
        <begin position="326"/>
        <end position="366"/>
    </location>
</feature>
<dbReference type="Gene3D" id="1.20.120.520">
    <property type="entry name" value="nmb1532 protein domain like"/>
    <property type="match status" value="1"/>
</dbReference>
<evidence type="ECO:0008006" key="7">
    <source>
        <dbReference type="Google" id="ProtNLM"/>
    </source>
</evidence>
<comment type="caution">
    <text evidence="5">The sequence shown here is derived from an EMBL/GenBank/DDBJ whole genome shotgun (WGS) entry which is preliminary data.</text>
</comment>
<dbReference type="Pfam" id="PF00296">
    <property type="entry name" value="Bac_luciferase"/>
    <property type="match status" value="1"/>
</dbReference>
<protein>
    <recommendedName>
        <fullName evidence="7">Flavin-dependent oxidoreductase, luciferase family (Includes alkanesulfonate monooxygenase SsuD and methylene tetrahydromethanopterin reductase)</fullName>
    </recommendedName>
</protein>
<feature type="domain" description="Hemerythrin-like" evidence="4">
    <location>
        <begin position="393"/>
        <end position="531"/>
    </location>
</feature>
<dbReference type="InterPro" id="IPR050564">
    <property type="entry name" value="F420-G6PD/mer"/>
</dbReference>
<feature type="compositionally biased region" description="Basic and acidic residues" evidence="2">
    <location>
        <begin position="291"/>
        <end position="303"/>
    </location>
</feature>
<evidence type="ECO:0000313" key="5">
    <source>
        <dbReference type="EMBL" id="GAA3702698.1"/>
    </source>
</evidence>
<keyword evidence="6" id="KW-1185">Reference proteome</keyword>
<evidence type="ECO:0000256" key="2">
    <source>
        <dbReference type="SAM" id="MobiDB-lite"/>
    </source>
</evidence>
<dbReference type="InterPro" id="IPR036661">
    <property type="entry name" value="Luciferase-like_sf"/>
</dbReference>
<dbReference type="InterPro" id="IPR011251">
    <property type="entry name" value="Luciferase-like_dom"/>
</dbReference>
<proteinExistence type="predicted"/>
<feature type="domain" description="Luciferase-like" evidence="3">
    <location>
        <begin position="17"/>
        <end position="280"/>
    </location>
</feature>
<reference evidence="6" key="1">
    <citation type="journal article" date="2019" name="Int. J. Syst. Evol. Microbiol.">
        <title>The Global Catalogue of Microorganisms (GCM) 10K type strain sequencing project: providing services to taxonomists for standard genome sequencing and annotation.</title>
        <authorList>
            <consortium name="The Broad Institute Genomics Platform"/>
            <consortium name="The Broad Institute Genome Sequencing Center for Infectious Disease"/>
            <person name="Wu L."/>
            <person name="Ma J."/>
        </authorList>
    </citation>
    <scope>NUCLEOTIDE SEQUENCE [LARGE SCALE GENOMIC DNA]</scope>
    <source>
        <strain evidence="6">JCM 16548</strain>
    </source>
</reference>
<sequence>MRQDRDVTDYGQDLQFGTFLTPDASRPDQVVELGLLTEAAGLDLATVQDHPYQARFLDSWALIGTIAARTSTLRLTTNVTNLPLRPPFVLAKTVASLDLLSRGRIELGIGAGAFWDAVVAAGGPRRTPKEAVAALAEGIEIIRATWDAARRSVRVYGTHYRVVGAHPGPAPAHAMEIWVGAIGPKMLALTGRSADGWLPSQAYVPPDQLAEKNARIDEAALAAGRDPGQIRRLYNVNPSTDPAWAEQLAELALVHGASTFIVAGDDAQVIQRFGSEIAPAVRDLVTAERTGGSRDPDRLDSETHATATDPSATGADGDAELSAEPPRSRSEAGPDVPRGRRLGDGPRPTPDDGVRRSDRRPWDDATRPTYAPSSAPLTWTAHERASGQHLIDVHDHLRTELRQLFDLIDQVAAGAVDAGRARSLINAMTMRQNDWTLGAYCQSYCRLVTTHHSLEDASLFPHLRSADVALSPVIDRLEAEHHVIAGVLDEVDRALVAVVSGPDGLPELRRAVDLLSDTMTSHLSYEEHELVEPLARFGFS</sequence>
<dbReference type="EMBL" id="BAAAYX010000004">
    <property type="protein sequence ID" value="GAA3702698.1"/>
    <property type="molecule type" value="Genomic_DNA"/>
</dbReference>
<evidence type="ECO:0000313" key="6">
    <source>
        <dbReference type="Proteomes" id="UP001500051"/>
    </source>
</evidence>
<accession>A0ABP7DCB2</accession>
<dbReference type="PANTHER" id="PTHR43244:SF1">
    <property type="entry name" value="5,10-METHYLENETETRAHYDROMETHANOPTERIN REDUCTASE"/>
    <property type="match status" value="1"/>
</dbReference>
<organism evidence="5 6">
    <name type="scientific">Microlunatus aurantiacus</name>
    <dbReference type="NCBI Taxonomy" id="446786"/>
    <lineage>
        <taxon>Bacteria</taxon>
        <taxon>Bacillati</taxon>
        <taxon>Actinomycetota</taxon>
        <taxon>Actinomycetes</taxon>
        <taxon>Propionibacteriales</taxon>
        <taxon>Propionibacteriaceae</taxon>
        <taxon>Microlunatus</taxon>
    </lineage>
</organism>